<accession>A0A5C7HHC7</accession>
<evidence type="ECO:0000313" key="6">
    <source>
        <dbReference type="EMBL" id="TXG56198.1"/>
    </source>
</evidence>
<evidence type="ECO:0000256" key="4">
    <source>
        <dbReference type="ARBA" id="ARBA00023180"/>
    </source>
</evidence>
<dbReference type="OrthoDB" id="1600564at2759"/>
<evidence type="ECO:0008006" key="8">
    <source>
        <dbReference type="Google" id="ProtNLM"/>
    </source>
</evidence>
<dbReference type="GO" id="GO:0016788">
    <property type="term" value="F:hydrolase activity, acting on ester bonds"/>
    <property type="evidence" value="ECO:0007669"/>
    <property type="project" value="InterPro"/>
</dbReference>
<evidence type="ECO:0000256" key="1">
    <source>
        <dbReference type="ARBA" id="ARBA00008668"/>
    </source>
</evidence>
<comment type="caution">
    <text evidence="6">The sequence shown here is derived from an EMBL/GenBank/DDBJ whole genome shotgun (WGS) entry which is preliminary data.</text>
</comment>
<dbReference type="Pfam" id="PF00657">
    <property type="entry name" value="Lipase_GDSL"/>
    <property type="match status" value="2"/>
</dbReference>
<keyword evidence="2" id="KW-0732">Signal</keyword>
<comment type="similarity">
    <text evidence="1">Belongs to the 'GDSL' lipolytic enzyme family.</text>
</comment>
<keyword evidence="5" id="KW-1133">Transmembrane helix</keyword>
<keyword evidence="5" id="KW-0812">Transmembrane</keyword>
<keyword evidence="7" id="KW-1185">Reference proteome</keyword>
<dbReference type="AlphaFoldDB" id="A0A5C7HHC7"/>
<reference evidence="7" key="1">
    <citation type="journal article" date="2019" name="Gigascience">
        <title>De novo genome assembly of the endangered Acer yangbiense, a plant species with extremely small populations endemic to Yunnan Province, China.</title>
        <authorList>
            <person name="Yang J."/>
            <person name="Wariss H.M."/>
            <person name="Tao L."/>
            <person name="Zhang R."/>
            <person name="Yun Q."/>
            <person name="Hollingsworth P."/>
            <person name="Dao Z."/>
            <person name="Luo G."/>
            <person name="Guo H."/>
            <person name="Ma Y."/>
            <person name="Sun W."/>
        </authorList>
    </citation>
    <scope>NUCLEOTIDE SEQUENCE [LARGE SCALE GENOMIC DNA]</scope>
    <source>
        <strain evidence="7">cv. Malutang</strain>
    </source>
</reference>
<keyword evidence="5" id="KW-0472">Membrane</keyword>
<evidence type="ECO:0000256" key="2">
    <source>
        <dbReference type="ARBA" id="ARBA00022729"/>
    </source>
</evidence>
<name>A0A5C7HHC7_9ROSI</name>
<evidence type="ECO:0000256" key="3">
    <source>
        <dbReference type="ARBA" id="ARBA00022801"/>
    </source>
</evidence>
<organism evidence="6 7">
    <name type="scientific">Acer yangbiense</name>
    <dbReference type="NCBI Taxonomy" id="1000413"/>
    <lineage>
        <taxon>Eukaryota</taxon>
        <taxon>Viridiplantae</taxon>
        <taxon>Streptophyta</taxon>
        <taxon>Embryophyta</taxon>
        <taxon>Tracheophyta</taxon>
        <taxon>Spermatophyta</taxon>
        <taxon>Magnoliopsida</taxon>
        <taxon>eudicotyledons</taxon>
        <taxon>Gunneridae</taxon>
        <taxon>Pentapetalae</taxon>
        <taxon>rosids</taxon>
        <taxon>malvids</taxon>
        <taxon>Sapindales</taxon>
        <taxon>Sapindaceae</taxon>
        <taxon>Hippocastanoideae</taxon>
        <taxon>Acereae</taxon>
        <taxon>Acer</taxon>
    </lineage>
</organism>
<dbReference type="InterPro" id="IPR001087">
    <property type="entry name" value="GDSL"/>
</dbReference>
<gene>
    <name evidence="6" type="ORF">EZV62_017511</name>
</gene>
<protein>
    <recommendedName>
        <fullName evidence="8">Alpha-L-fucosidase</fullName>
    </recommendedName>
</protein>
<dbReference type="PANTHER" id="PTHR22835:SF588">
    <property type="entry name" value="ALPHA-L-FUCOSIDASE 3"/>
    <property type="match status" value="1"/>
</dbReference>
<evidence type="ECO:0000256" key="5">
    <source>
        <dbReference type="SAM" id="Phobius"/>
    </source>
</evidence>
<dbReference type="Gene3D" id="3.40.50.1110">
    <property type="entry name" value="SGNH hydrolase"/>
    <property type="match status" value="2"/>
</dbReference>
<dbReference type="InterPro" id="IPR035669">
    <property type="entry name" value="SGNH_plant_lipase-like"/>
</dbReference>
<dbReference type="InterPro" id="IPR036514">
    <property type="entry name" value="SGNH_hydro_sf"/>
</dbReference>
<dbReference type="EMBL" id="VAHF01000008">
    <property type="protein sequence ID" value="TXG56198.1"/>
    <property type="molecule type" value="Genomic_DNA"/>
</dbReference>
<dbReference type="CDD" id="cd01837">
    <property type="entry name" value="SGNH_plant_lipase_like"/>
    <property type="match status" value="1"/>
</dbReference>
<dbReference type="Proteomes" id="UP000323000">
    <property type="component" value="Chromosome 8"/>
</dbReference>
<evidence type="ECO:0000313" key="7">
    <source>
        <dbReference type="Proteomes" id="UP000323000"/>
    </source>
</evidence>
<keyword evidence="4" id="KW-0325">Glycoprotein</keyword>
<feature type="transmembrane region" description="Helical" evidence="5">
    <location>
        <begin position="20"/>
        <end position="37"/>
    </location>
</feature>
<keyword evidence="3" id="KW-0378">Hydrolase</keyword>
<sequence>MDNVTRRLLGPITTIKNVKSLTILVIFVVSLSIFMTLQPQRLRIVNTNDCDFPAIFNFGDSNSDTGGKSAAFYRLPSPNGDTFFHKPSGRYSDGLVVLDFLAEKLGLPFLSAYLNSMGTNFRHGANFATGGSTIQPLDVEYLRESVVSTLSGASSYIRNCLPRPEDFSKALYTFDIGQNDLHSGLKLMTYEQLKESVSGIINQLVQAVEACLKILILLLVLFLFQTLYQHGARAFWIHNTGPIGCLPYSIVYYPPKPGNTDKSGCKMSHNEVAQEFNRQLKDRVVSQLRLRLADAVFTYVDIYSAKFTLISEAKKHGLVVATAQECQFQAIFNFGDSNSDTGGLSAVFGQAPPPHGMSFFGGPAGRYCDGRLIVDFIAEGLGLPYVSGYLDSVGSDFTHGANFATAGSTVRPQNTTLRQSGFSPISLDVQWNEFYDFHQRSQVVRNHSGIYRKLLPKNGYLKKKLLPKAEHFSKGLYTFDIGQNDLTAGYFSNMTTDEVIANVPDIVTQLMNVVRYIYGLGGRNFWLHNTGPVGCLPYVLERIPVIASRVDEVGCATPFNDVAQVFNRQLKDAAVQLRKDLPLAAVTYVDIYKLKYALFHEGKKHGFKQAIRNCCGHGGKYNFNLNMGCGGSKTIKGKKVVAKACDDPSTYVVWDGVHFTQAANKFIYDQIVGGAFSDPPVPLKMACHRKH</sequence>
<dbReference type="PANTHER" id="PTHR22835">
    <property type="entry name" value="ZINC FINGER FYVE DOMAIN CONTAINING PROTEIN"/>
    <property type="match status" value="1"/>
</dbReference>
<proteinExistence type="inferred from homology"/>